<evidence type="ECO:0000313" key="4">
    <source>
        <dbReference type="EMBL" id="CDW89998.1"/>
    </source>
</evidence>
<evidence type="ECO:0000256" key="3">
    <source>
        <dbReference type="SAM" id="Phobius"/>
    </source>
</evidence>
<feature type="region of interest" description="Disordered" evidence="2">
    <location>
        <begin position="1"/>
        <end position="36"/>
    </location>
</feature>
<keyword evidence="3" id="KW-0812">Transmembrane</keyword>
<evidence type="ECO:0000256" key="2">
    <source>
        <dbReference type="SAM" id="MobiDB-lite"/>
    </source>
</evidence>
<feature type="compositionally biased region" description="Polar residues" evidence="2">
    <location>
        <begin position="635"/>
        <end position="651"/>
    </location>
</feature>
<dbReference type="PANTHER" id="PTHR35381">
    <property type="entry name" value="EF-HAND DOMAIN-CONTAINING PROTEIN"/>
    <property type="match status" value="1"/>
</dbReference>
<organism evidence="4 5">
    <name type="scientific">Stylonychia lemnae</name>
    <name type="common">Ciliate</name>
    <dbReference type="NCBI Taxonomy" id="5949"/>
    <lineage>
        <taxon>Eukaryota</taxon>
        <taxon>Sar</taxon>
        <taxon>Alveolata</taxon>
        <taxon>Ciliophora</taxon>
        <taxon>Intramacronucleata</taxon>
        <taxon>Spirotrichea</taxon>
        <taxon>Stichotrichia</taxon>
        <taxon>Sporadotrichida</taxon>
        <taxon>Oxytrichidae</taxon>
        <taxon>Stylonychinae</taxon>
        <taxon>Stylonychia</taxon>
    </lineage>
</organism>
<dbReference type="Proteomes" id="UP000039865">
    <property type="component" value="Unassembled WGS sequence"/>
</dbReference>
<dbReference type="AlphaFoldDB" id="A0A078B8X9"/>
<keyword evidence="3" id="KW-1133">Transmembrane helix</keyword>
<gene>
    <name evidence="4" type="primary">Contig15403.g16422</name>
    <name evidence="4" type="ORF">STYLEM_19138</name>
</gene>
<feature type="coiled-coil region" evidence="1">
    <location>
        <begin position="1007"/>
        <end position="1045"/>
    </location>
</feature>
<evidence type="ECO:0000313" key="5">
    <source>
        <dbReference type="Proteomes" id="UP000039865"/>
    </source>
</evidence>
<feature type="compositionally biased region" description="Low complexity" evidence="2">
    <location>
        <begin position="21"/>
        <end position="31"/>
    </location>
</feature>
<dbReference type="OrthoDB" id="313506at2759"/>
<proteinExistence type="predicted"/>
<feature type="coiled-coil region" evidence="1">
    <location>
        <begin position="676"/>
        <end position="749"/>
    </location>
</feature>
<feature type="compositionally biased region" description="Basic and acidic residues" evidence="2">
    <location>
        <begin position="652"/>
        <end position="661"/>
    </location>
</feature>
<accession>A0A078B8X9</accession>
<feature type="region of interest" description="Disordered" evidence="2">
    <location>
        <begin position="612"/>
        <end position="675"/>
    </location>
</feature>
<dbReference type="EMBL" id="CCKQ01018062">
    <property type="protein sequence ID" value="CDW89998.1"/>
    <property type="molecule type" value="Genomic_DNA"/>
</dbReference>
<feature type="compositionally biased region" description="Basic and acidic residues" evidence="2">
    <location>
        <begin position="1"/>
        <end position="18"/>
    </location>
</feature>
<keyword evidence="5" id="KW-1185">Reference proteome</keyword>
<name>A0A078B8X9_STYLE</name>
<dbReference type="InParanoid" id="A0A078B8X9"/>
<dbReference type="Gene3D" id="1.10.238.10">
    <property type="entry name" value="EF-hand"/>
    <property type="match status" value="1"/>
</dbReference>
<evidence type="ECO:0000256" key="1">
    <source>
        <dbReference type="SAM" id="Coils"/>
    </source>
</evidence>
<dbReference type="PANTHER" id="PTHR35381:SF1">
    <property type="entry name" value="EF-HAND DOMAIN-CONTAINING PROTEIN"/>
    <property type="match status" value="1"/>
</dbReference>
<feature type="transmembrane region" description="Helical" evidence="3">
    <location>
        <begin position="76"/>
        <end position="97"/>
    </location>
</feature>
<keyword evidence="3" id="KW-0472">Membrane</keyword>
<keyword evidence="1" id="KW-0175">Coiled coil</keyword>
<protein>
    <submittedName>
        <fullName evidence="4">Chaperone protein</fullName>
    </submittedName>
</protein>
<sequence>MYEQWKKTYQEDARRQYQERTGTSNSNGSGSYRDKYNNYEKERFKDFYNHRQEQRKAYNERNKHQNPYPVTAEQTVLQLFLSFIGFSAFTFLIFGGGPTNRNREAPPVIQQRSSQVPFSNISSIDQTYAPYYTPDGRGNNQFGKVEIRILNNPQAQTNTIQTPQEAHSGAFVAGMPPKEVDYYTKIHSLPMNLEVKQKQDYSGENHVVNKQRGGVIQTQINPKESNIPGQKRKKKKNNFRDKEIEAYARIQQDLMSIDEKSCKFFARLIEQSSIKMNYLLLLVTRTKLNMSNVANQNIHIHIQMEKVKQTKDVRKNIHKTIKSNREQIPRDKPMKERLIHKKKCIVKRQMQKTVKELVVRGKCFQISHTEVINNSNVISMKLFQQKIYQAKVNFPLVNQIVDQANQVLDYIRKTEQQDIDDDNAVEQRYHSNNNNNQNYYQPINIQSPVSQQNQQKGNKLLDITIDLGGGNHEIIQVYPDDNPMNLAESFAQRHNLNPLLTELLANQIQNNIEQVLQEKNQKLEEDYHQNFSGGRHGDDNNYQLKDEIDDEYQYFDENNNPLEGTTKINDETNNTTANHLYGQLGGNNIYQIGKINKSATNNNYSDIYNHKSMGSSPFKFDNSATQQRSRGRPQQDYTTNPQMQKRPQINEVSKKLAEQKRPQSNQQAVHNRLHRQELEKTKIAFLKQQEEEIEKEKQVLRQLRSPLRKPVDPNELNIGARLYQKGMKIQEQKDRFVKAEKELKDQKLSQELKFKPELVNKQREKTQDRKIKKEIELIQYGQQIQEKKERARIDIQRQEEEIYNHRPRINKKSDRMIREKSSVMQMSSPDKSLDMQMQNIGQVTNQDESMYNSQIGANKNQKFFALYNDAIQRLDRQDKIYAACIDKECTFKPTLVTQQSKLSKSVLYGEKQFVAQQDSQNPADVSNRSGILETLNTPVYERLATDAKQKLEKKQIINQSSRNEDKIDPVTGRSYFRPVTGRSPKNRPLDMKNNIGDHLYKQHQMMIEKQIKLKKDEEIKMSEMRKQIHQNNKKSEKIVEQTKRQKLNDIFEMFDSDQDGVISAQKIDLHSLQPDLLEIFSPLLCEMEEIGTTLDRDEFIDASMRLFTINFKSQKLAEKHQYVDQQEGQLSLAERLLRKKFESENKIQQQRDEKQKNELQGCTFHPNISHNGQNNTYYHNNVYTFGGSGGAGGISMEKQVSNQQLVNGGDIFDVNLIQNEERNNINIYRRFQGYQQNVQTINGNPHNQIDLVELHQ</sequence>
<reference evidence="4 5" key="1">
    <citation type="submission" date="2014-06" db="EMBL/GenBank/DDBJ databases">
        <authorList>
            <person name="Swart Estienne"/>
        </authorList>
    </citation>
    <scope>NUCLEOTIDE SEQUENCE [LARGE SCALE GENOMIC DNA]</scope>
    <source>
        <strain evidence="4 5">130c</strain>
    </source>
</reference>
<feature type="region of interest" description="Disordered" evidence="2">
    <location>
        <begin position="958"/>
        <end position="992"/>
    </location>
</feature>